<proteinExistence type="predicted"/>
<dbReference type="OrthoDB" id="2665663at2"/>
<gene>
    <name evidence="2" type="ORF">CGZ75_01550</name>
</gene>
<organism evidence="2 3">
    <name type="scientific">Paenibacillus herberti</name>
    <dbReference type="NCBI Taxonomy" id="1619309"/>
    <lineage>
        <taxon>Bacteria</taxon>
        <taxon>Bacillati</taxon>
        <taxon>Bacillota</taxon>
        <taxon>Bacilli</taxon>
        <taxon>Bacillales</taxon>
        <taxon>Paenibacillaceae</taxon>
        <taxon>Paenibacillus</taxon>
    </lineage>
</organism>
<sequence length="77" mass="8777">MGKSKKRPALVITEHRMVINGQLVTIDPMEHGLPDRCKLLLAEMLTGCKFELVKPDDREEQTNEPISLHRKWPSGRG</sequence>
<evidence type="ECO:0000256" key="1">
    <source>
        <dbReference type="SAM" id="MobiDB-lite"/>
    </source>
</evidence>
<evidence type="ECO:0000313" key="3">
    <source>
        <dbReference type="Proteomes" id="UP000215145"/>
    </source>
</evidence>
<dbReference type="Proteomes" id="UP000215145">
    <property type="component" value="Unassembled WGS sequence"/>
</dbReference>
<dbReference type="AlphaFoldDB" id="A0A229NZT8"/>
<keyword evidence="3" id="KW-1185">Reference proteome</keyword>
<protein>
    <submittedName>
        <fullName evidence="2">Uncharacterized protein</fullName>
    </submittedName>
</protein>
<accession>A0A229NZT8</accession>
<name>A0A229NZT8_9BACL</name>
<evidence type="ECO:0000313" key="2">
    <source>
        <dbReference type="EMBL" id="OXM15452.1"/>
    </source>
</evidence>
<feature type="region of interest" description="Disordered" evidence="1">
    <location>
        <begin position="56"/>
        <end position="77"/>
    </location>
</feature>
<comment type="caution">
    <text evidence="2">The sequence shown here is derived from an EMBL/GenBank/DDBJ whole genome shotgun (WGS) entry which is preliminary data.</text>
</comment>
<feature type="compositionally biased region" description="Basic residues" evidence="1">
    <location>
        <begin position="68"/>
        <end position="77"/>
    </location>
</feature>
<dbReference type="EMBL" id="NMUQ01000001">
    <property type="protein sequence ID" value="OXM15452.1"/>
    <property type="molecule type" value="Genomic_DNA"/>
</dbReference>
<reference evidence="2 3" key="1">
    <citation type="submission" date="2017-07" db="EMBL/GenBank/DDBJ databases">
        <title>Paenibacillus herberti R33 genome sequencing and assembly.</title>
        <authorList>
            <person name="Su W."/>
        </authorList>
    </citation>
    <scope>NUCLEOTIDE SEQUENCE [LARGE SCALE GENOMIC DNA]</scope>
    <source>
        <strain evidence="2 3">R33</strain>
    </source>
</reference>